<sequence length="80" mass="9019">MEVPKTNVSRSGIGMWDLVIAPTIDPWDAVIEEPEDQTRVRGTRCFGESEEDRELAVTETMMTEKSAYMVDRGIQEEVGV</sequence>
<gene>
    <name evidence="1" type="ORF">R1sor_004644</name>
</gene>
<comment type="caution">
    <text evidence="1">The sequence shown here is derived from an EMBL/GenBank/DDBJ whole genome shotgun (WGS) entry which is preliminary data.</text>
</comment>
<dbReference type="Proteomes" id="UP001633002">
    <property type="component" value="Unassembled WGS sequence"/>
</dbReference>
<accession>A0ABD3HH95</accession>
<proteinExistence type="predicted"/>
<keyword evidence="2" id="KW-1185">Reference proteome</keyword>
<evidence type="ECO:0000313" key="1">
    <source>
        <dbReference type="EMBL" id="KAL3690993.1"/>
    </source>
</evidence>
<dbReference type="AlphaFoldDB" id="A0ABD3HH95"/>
<protein>
    <submittedName>
        <fullName evidence="1">Uncharacterized protein</fullName>
    </submittedName>
</protein>
<organism evidence="1 2">
    <name type="scientific">Riccia sorocarpa</name>
    <dbReference type="NCBI Taxonomy" id="122646"/>
    <lineage>
        <taxon>Eukaryota</taxon>
        <taxon>Viridiplantae</taxon>
        <taxon>Streptophyta</taxon>
        <taxon>Embryophyta</taxon>
        <taxon>Marchantiophyta</taxon>
        <taxon>Marchantiopsida</taxon>
        <taxon>Marchantiidae</taxon>
        <taxon>Marchantiales</taxon>
        <taxon>Ricciaceae</taxon>
        <taxon>Riccia</taxon>
    </lineage>
</organism>
<evidence type="ECO:0000313" key="2">
    <source>
        <dbReference type="Proteomes" id="UP001633002"/>
    </source>
</evidence>
<name>A0ABD3HH95_9MARC</name>
<dbReference type="EMBL" id="JBJQOH010000003">
    <property type="protein sequence ID" value="KAL3690993.1"/>
    <property type="molecule type" value="Genomic_DNA"/>
</dbReference>
<reference evidence="1 2" key="1">
    <citation type="submission" date="2024-09" db="EMBL/GenBank/DDBJ databases">
        <title>Chromosome-scale assembly of Riccia sorocarpa.</title>
        <authorList>
            <person name="Paukszto L."/>
        </authorList>
    </citation>
    <scope>NUCLEOTIDE SEQUENCE [LARGE SCALE GENOMIC DNA]</scope>
    <source>
        <strain evidence="1">LP-2024</strain>
        <tissue evidence="1">Aerial parts of the thallus</tissue>
    </source>
</reference>